<protein>
    <submittedName>
        <fullName evidence="1">Uncharacterized protein</fullName>
    </submittedName>
</protein>
<sequence>MSRYPYTEACDAMRSVSGIQENGISPKLSRCDASQVRQFIAAAIGMPDEELAKKIADHARKLQEPQQ</sequence>
<dbReference type="Proteomes" id="UP000295169">
    <property type="component" value="Unassembled WGS sequence"/>
</dbReference>
<dbReference type="AlphaFoldDB" id="A0A4V2Q7I8"/>
<comment type="caution">
    <text evidence="1">The sequence shown here is derived from an EMBL/GenBank/DDBJ whole genome shotgun (WGS) entry which is preliminary data.</text>
</comment>
<dbReference type="RefSeq" id="WP_131303028.1">
    <property type="nucleotide sequence ID" value="NZ_JBHLST010000040.1"/>
</dbReference>
<dbReference type="EMBL" id="SMMU01000009">
    <property type="protein sequence ID" value="TCL32012.1"/>
    <property type="molecule type" value="Genomic_DNA"/>
</dbReference>
<gene>
    <name evidence="1" type="ORF">EV691_1096</name>
</gene>
<accession>A0A4V2Q7I8</accession>
<proteinExistence type="predicted"/>
<evidence type="ECO:0000313" key="2">
    <source>
        <dbReference type="Proteomes" id="UP000295169"/>
    </source>
</evidence>
<evidence type="ECO:0000313" key="1">
    <source>
        <dbReference type="EMBL" id="TCL32012.1"/>
    </source>
</evidence>
<organism evidence="1 2">
    <name type="scientific">Azotobacter chroococcum</name>
    <dbReference type="NCBI Taxonomy" id="353"/>
    <lineage>
        <taxon>Bacteria</taxon>
        <taxon>Pseudomonadati</taxon>
        <taxon>Pseudomonadota</taxon>
        <taxon>Gammaproteobacteria</taxon>
        <taxon>Pseudomonadales</taxon>
        <taxon>Pseudomonadaceae</taxon>
        <taxon>Azotobacter</taxon>
    </lineage>
</organism>
<name>A0A4V2Q7I8_9GAMM</name>
<reference evidence="1 2" key="1">
    <citation type="submission" date="2019-03" db="EMBL/GenBank/DDBJ databases">
        <title>Genomic Encyclopedia of Type Strains, Phase IV (KMG-IV): sequencing the most valuable type-strain genomes for metagenomic binning, comparative biology and taxonomic classification.</title>
        <authorList>
            <person name="Goeker M."/>
        </authorList>
    </citation>
    <scope>NUCLEOTIDE SEQUENCE [LARGE SCALE GENOMIC DNA]</scope>
    <source>
        <strain evidence="1 2">DSM 2286</strain>
    </source>
</reference>